<gene>
    <name evidence="2" type="ORF">BFL38_02660</name>
</gene>
<feature type="domain" description="GmrSD restriction endonucleases N-terminal" evidence="1">
    <location>
        <begin position="2"/>
        <end position="183"/>
    </location>
</feature>
<dbReference type="EMBL" id="MDCO01000012">
    <property type="protein sequence ID" value="OEJ13668.1"/>
    <property type="molecule type" value="Genomic_DNA"/>
</dbReference>
<sequence>MYRWRGENGEVQALLEYIKEFIENKKGDEKYCLNPIAVKKDDNKEQYNLVDGQQRLTTIYLILKYLNNIKLNNGNPEQFKFTLKYETKSNESFLDEIKENCYKQNIDYYYIFEAYKYIDIWFKKNENNQIEKKNFKENFKKNLLKNVNIIWYNIGGDDENETFQRLNAGKISLTNSELIKAIILRYSHQNNLSEDIRKLEQINMANQWENIEIELDNNDFWYFICKDKKLSYKYNVRIDFLFHIIYESEIVRIDDNEEYKIFRHFYEKINNPNGYNLKSIWEYIVSYFYILKEWYEDNQIYNDLGFLITESNRTISDFLKKYKNSESRYSFKIEIKNMIKNIICGKNIDDKEKLDNIGSIIIKLNYSDKDKVKKLLLLFNIIESSKENIRFSFEKYKNISKWSIEHIYARNSEDLSDNQKIVFVKDHIEYLKNNAEKYFEEYKQEQSNENEIKISLELIKNMKSENEYKTYFEDICSLVYFIERKLSEQYIDKEQEYVDNNDLDNIQNLALLDSDSNSSLNNSIFQIKIKKIKEFLKDPKKYIPIATKNVFLKYYTKEAKQILFWSNTDMNNYIEYIVNSVQEYLNTNGEIYE</sequence>
<accession>A0A1E5NBW5</accession>
<protein>
    <recommendedName>
        <fullName evidence="1">GmrSD restriction endonucleases N-terminal domain-containing protein</fullName>
    </recommendedName>
</protein>
<evidence type="ECO:0000313" key="2">
    <source>
        <dbReference type="EMBL" id="OEJ13668.1"/>
    </source>
</evidence>
<dbReference type="InterPro" id="IPR004919">
    <property type="entry name" value="GmrSD_N"/>
</dbReference>
<name>A0A1E5NBW5_9SPIR</name>
<dbReference type="PANTHER" id="PTHR35149:SF1">
    <property type="entry name" value="DUF5655 DOMAIN-CONTAINING PROTEIN"/>
    <property type="match status" value="1"/>
</dbReference>
<organism evidence="2 3">
    <name type="scientific">Brachyspira hampsonii</name>
    <dbReference type="NCBI Taxonomy" id="1287055"/>
    <lineage>
        <taxon>Bacteria</taxon>
        <taxon>Pseudomonadati</taxon>
        <taxon>Spirochaetota</taxon>
        <taxon>Spirochaetia</taxon>
        <taxon>Brachyspirales</taxon>
        <taxon>Brachyspiraceae</taxon>
        <taxon>Brachyspira</taxon>
    </lineage>
</organism>
<dbReference type="PANTHER" id="PTHR35149">
    <property type="entry name" value="SLL5132 PROTEIN"/>
    <property type="match status" value="1"/>
</dbReference>
<dbReference type="RefSeq" id="WP_069726979.1">
    <property type="nucleotide sequence ID" value="NZ_MDCO01000012.1"/>
</dbReference>
<evidence type="ECO:0000259" key="1">
    <source>
        <dbReference type="Pfam" id="PF03235"/>
    </source>
</evidence>
<proteinExistence type="predicted"/>
<comment type="caution">
    <text evidence="2">The sequence shown here is derived from an EMBL/GenBank/DDBJ whole genome shotgun (WGS) entry which is preliminary data.</text>
</comment>
<dbReference type="Pfam" id="PF03235">
    <property type="entry name" value="GmrSD_N"/>
    <property type="match status" value="1"/>
</dbReference>
<dbReference type="AlphaFoldDB" id="A0A1E5NBW5"/>
<dbReference type="Proteomes" id="UP000095247">
    <property type="component" value="Unassembled WGS sequence"/>
</dbReference>
<reference evidence="2 3" key="1">
    <citation type="submission" date="2016-08" db="EMBL/GenBank/DDBJ databases">
        <title>Characterization and recognition of Brachyspira hampsonii sp. nov., a novel intestinal spirochete that is pathogenic to pigs.</title>
        <authorList>
            <person name="Mirajkar N."/>
            <person name="La T."/>
            <person name="Phillips N."/>
            <person name="Hampson D."/>
            <person name="Gebhart C."/>
        </authorList>
    </citation>
    <scope>NUCLEOTIDE SEQUENCE [LARGE SCALE GENOMIC DNA]</scope>
    <source>
        <strain evidence="2 3">P280/1</strain>
    </source>
</reference>
<evidence type="ECO:0000313" key="3">
    <source>
        <dbReference type="Proteomes" id="UP000095247"/>
    </source>
</evidence>